<reference evidence="1 2" key="1">
    <citation type="journal article" date="2013" name="PLoS Genet.">
        <title>The genome and development-dependent transcriptomes of Pyronema confluens: a window into fungal evolution.</title>
        <authorList>
            <person name="Traeger S."/>
            <person name="Altegoer F."/>
            <person name="Freitag M."/>
            <person name="Gabaldon T."/>
            <person name="Kempken F."/>
            <person name="Kumar A."/>
            <person name="Marcet-Houben M."/>
            <person name="Poggeler S."/>
            <person name="Stajich J.E."/>
            <person name="Nowrousian M."/>
        </authorList>
    </citation>
    <scope>NUCLEOTIDE SEQUENCE [LARGE SCALE GENOMIC DNA]</scope>
    <source>
        <strain evidence="2">CBS 100304</strain>
        <tissue evidence="1">Vegetative mycelium</tissue>
    </source>
</reference>
<organism evidence="1 2">
    <name type="scientific">Pyronema omphalodes (strain CBS 100304)</name>
    <name type="common">Pyronema confluens</name>
    <dbReference type="NCBI Taxonomy" id="1076935"/>
    <lineage>
        <taxon>Eukaryota</taxon>
        <taxon>Fungi</taxon>
        <taxon>Dikarya</taxon>
        <taxon>Ascomycota</taxon>
        <taxon>Pezizomycotina</taxon>
        <taxon>Pezizomycetes</taxon>
        <taxon>Pezizales</taxon>
        <taxon>Pyronemataceae</taxon>
        <taxon>Pyronema</taxon>
    </lineage>
</organism>
<accession>U4KTU5</accession>
<proteinExistence type="predicted"/>
<keyword evidence="2" id="KW-1185">Reference proteome</keyword>
<dbReference type="EMBL" id="HF935204">
    <property type="protein sequence ID" value="CCX04438.1"/>
    <property type="molecule type" value="Genomic_DNA"/>
</dbReference>
<evidence type="ECO:0000313" key="1">
    <source>
        <dbReference type="EMBL" id="CCX04438.1"/>
    </source>
</evidence>
<name>U4KTU5_PYROM</name>
<protein>
    <submittedName>
        <fullName evidence="1">Uncharacterized protein</fullName>
    </submittedName>
</protein>
<evidence type="ECO:0000313" key="2">
    <source>
        <dbReference type="Proteomes" id="UP000018144"/>
    </source>
</evidence>
<dbReference type="AlphaFoldDB" id="U4KTU5"/>
<gene>
    <name evidence="1" type="ORF">PCON_02276</name>
</gene>
<sequence length="67" mass="7731">MTFESTPFLVNNARFYFPLQFGETDIPSKKYLSLIPLLDTTFRKHHLTHCRSASLSVAHVFSLLIMT</sequence>
<dbReference type="Proteomes" id="UP000018144">
    <property type="component" value="Unassembled WGS sequence"/>
</dbReference>